<evidence type="ECO:0000256" key="1">
    <source>
        <dbReference type="SAM" id="MobiDB-lite"/>
    </source>
</evidence>
<keyword evidence="2" id="KW-0472">Membrane</keyword>
<feature type="compositionally biased region" description="Basic residues" evidence="1">
    <location>
        <begin position="120"/>
        <end position="139"/>
    </location>
</feature>
<accession>A0ABT1S2P3</accession>
<protein>
    <submittedName>
        <fullName evidence="3">Spore cortex biosynthesis protein YabQ</fullName>
    </submittedName>
</protein>
<keyword evidence="2" id="KW-0812">Transmembrane</keyword>
<feature type="transmembrane region" description="Helical" evidence="2">
    <location>
        <begin position="41"/>
        <end position="62"/>
    </location>
</feature>
<name>A0ABT1S2P3_9FIRM</name>
<dbReference type="Proteomes" id="UP001524473">
    <property type="component" value="Unassembled WGS sequence"/>
</dbReference>
<feature type="transmembrane region" description="Helical" evidence="2">
    <location>
        <begin position="6"/>
        <end position="29"/>
    </location>
</feature>
<dbReference type="NCBIfam" id="TIGR02893">
    <property type="entry name" value="spore_yabQ"/>
    <property type="match status" value="1"/>
</dbReference>
<dbReference type="EMBL" id="JANFZH010000030">
    <property type="protein sequence ID" value="MCQ4840780.1"/>
    <property type="molecule type" value="Genomic_DNA"/>
</dbReference>
<comment type="caution">
    <text evidence="3">The sequence shown here is derived from an EMBL/GenBank/DDBJ whole genome shotgun (WGS) entry which is preliminary data.</text>
</comment>
<evidence type="ECO:0000313" key="3">
    <source>
        <dbReference type="EMBL" id="MCQ4840780.1"/>
    </source>
</evidence>
<keyword evidence="2" id="KW-1133">Transmembrane helix</keyword>
<organism evidence="3 4">
    <name type="scientific">Neglectibacter timonensis</name>
    <dbReference type="NCBI Taxonomy" id="1776382"/>
    <lineage>
        <taxon>Bacteria</taxon>
        <taxon>Bacillati</taxon>
        <taxon>Bacillota</taxon>
        <taxon>Clostridia</taxon>
        <taxon>Eubacteriales</taxon>
        <taxon>Oscillospiraceae</taxon>
        <taxon>Neglectibacter</taxon>
    </lineage>
</organism>
<feature type="region of interest" description="Disordered" evidence="1">
    <location>
        <begin position="120"/>
        <end position="146"/>
    </location>
</feature>
<dbReference type="RefSeq" id="WP_066864781.1">
    <property type="nucleotide sequence ID" value="NZ_CABKVV010000014.1"/>
</dbReference>
<evidence type="ECO:0000256" key="2">
    <source>
        <dbReference type="SAM" id="Phobius"/>
    </source>
</evidence>
<keyword evidence="4" id="KW-1185">Reference proteome</keyword>
<gene>
    <name evidence="3" type="ORF">NE695_12770</name>
</gene>
<dbReference type="Pfam" id="PF09578">
    <property type="entry name" value="Spore_YabQ"/>
    <property type="match status" value="1"/>
</dbReference>
<evidence type="ECO:0000313" key="4">
    <source>
        <dbReference type="Proteomes" id="UP001524473"/>
    </source>
</evidence>
<reference evidence="3 4" key="1">
    <citation type="submission" date="2022-06" db="EMBL/GenBank/DDBJ databases">
        <title>Isolation of gut microbiota from human fecal samples.</title>
        <authorList>
            <person name="Pamer E.G."/>
            <person name="Barat B."/>
            <person name="Waligurski E."/>
            <person name="Medina S."/>
            <person name="Paddock L."/>
            <person name="Mostad J."/>
        </authorList>
    </citation>
    <scope>NUCLEOTIDE SEQUENCE [LARGE SCALE GENOMIC DNA]</scope>
    <source>
        <strain evidence="3 4">DFI.9.73</strain>
    </source>
</reference>
<sequence>MSDWALRCVFLCLAVGAVLGGLFLIFKLLRILLGLGKVGTAVLDMIFCAVCSAVVFLCALAVDKGRLRFFQAGLHLLGAFSVILALDPFVSGTAAGIRKAADRALFFLKKHLKLPFFRKKKRKPGKKRQVKQKKAGKTKKGLEKLM</sequence>
<proteinExistence type="predicted"/>
<dbReference type="InterPro" id="IPR019074">
    <property type="entry name" value="YabQ"/>
</dbReference>
<dbReference type="GeneID" id="90532699"/>
<feature type="transmembrane region" description="Helical" evidence="2">
    <location>
        <begin position="74"/>
        <end position="97"/>
    </location>
</feature>